<dbReference type="EMBL" id="VSWD01000006">
    <property type="protein sequence ID" value="KAK3100431.1"/>
    <property type="molecule type" value="Genomic_DNA"/>
</dbReference>
<dbReference type="FunFam" id="3.40.140.10:FF:000021">
    <property type="entry name" value="Deoxycytidylate deaminase"/>
    <property type="match status" value="1"/>
</dbReference>
<evidence type="ECO:0000256" key="9">
    <source>
        <dbReference type="PIRSR" id="PIRSR006019-1"/>
    </source>
</evidence>
<evidence type="ECO:0000256" key="2">
    <source>
        <dbReference type="ARBA" id="ARBA00006576"/>
    </source>
</evidence>
<organism evidence="12 13">
    <name type="scientific">Pinctada imbricata</name>
    <name type="common">Atlantic pearl-oyster</name>
    <name type="synonym">Pinctada martensii</name>
    <dbReference type="NCBI Taxonomy" id="66713"/>
    <lineage>
        <taxon>Eukaryota</taxon>
        <taxon>Metazoa</taxon>
        <taxon>Spiralia</taxon>
        <taxon>Lophotrochozoa</taxon>
        <taxon>Mollusca</taxon>
        <taxon>Bivalvia</taxon>
        <taxon>Autobranchia</taxon>
        <taxon>Pteriomorphia</taxon>
        <taxon>Pterioida</taxon>
        <taxon>Pterioidea</taxon>
        <taxon>Pteriidae</taxon>
        <taxon>Pinctada</taxon>
    </lineage>
</organism>
<dbReference type="InterPro" id="IPR016473">
    <property type="entry name" value="dCMP_deaminase"/>
</dbReference>
<comment type="cofactor">
    <cofactor evidence="1 10">
        <name>Zn(2+)</name>
        <dbReference type="ChEBI" id="CHEBI:29105"/>
    </cofactor>
</comment>
<keyword evidence="4" id="KW-0545">Nucleotide biosynthesis</keyword>
<dbReference type="PANTHER" id="PTHR11086">
    <property type="entry name" value="DEOXYCYTIDYLATE DEAMINASE-RELATED"/>
    <property type="match status" value="1"/>
</dbReference>
<dbReference type="AlphaFoldDB" id="A0AA89C955"/>
<evidence type="ECO:0000259" key="11">
    <source>
        <dbReference type="PROSITE" id="PS51747"/>
    </source>
</evidence>
<keyword evidence="13" id="KW-1185">Reference proteome</keyword>
<evidence type="ECO:0000256" key="5">
    <source>
        <dbReference type="ARBA" id="ARBA00022801"/>
    </source>
</evidence>
<gene>
    <name evidence="12" type="ORF">FSP39_019881</name>
</gene>
<comment type="similarity">
    <text evidence="2">Belongs to the cytidine and deoxycytidylate deaminase family.</text>
</comment>
<evidence type="ECO:0000256" key="10">
    <source>
        <dbReference type="PIRSR" id="PIRSR006019-2"/>
    </source>
</evidence>
<dbReference type="PIRSF" id="PIRSF006019">
    <property type="entry name" value="dCMP_deaminase"/>
    <property type="match status" value="1"/>
</dbReference>
<dbReference type="Pfam" id="PF00383">
    <property type="entry name" value="dCMP_cyt_deam_1"/>
    <property type="match status" value="1"/>
</dbReference>
<keyword evidence="6 10" id="KW-0862">Zinc</keyword>
<accession>A0AA89C955</accession>
<dbReference type="GO" id="GO:0005737">
    <property type="term" value="C:cytoplasm"/>
    <property type="evidence" value="ECO:0007669"/>
    <property type="project" value="TreeGrafter"/>
</dbReference>
<dbReference type="InterPro" id="IPR015517">
    <property type="entry name" value="dCMP_deaminase-rel"/>
</dbReference>
<name>A0AA89C955_PINIB</name>
<dbReference type="Proteomes" id="UP001186944">
    <property type="component" value="Unassembled WGS sequence"/>
</dbReference>
<feature type="active site" description="Proton donor" evidence="9">
    <location>
        <position position="67"/>
    </location>
</feature>
<feature type="binding site" evidence="10">
    <location>
        <position position="91"/>
    </location>
    <ligand>
        <name>Zn(2+)</name>
        <dbReference type="ChEBI" id="CHEBI:29105"/>
        <note>catalytic</note>
    </ligand>
</feature>
<feature type="domain" description="CMP/dCMP-type deaminase" evidence="11">
    <location>
        <begin position="1"/>
        <end position="125"/>
    </location>
</feature>
<evidence type="ECO:0000256" key="3">
    <source>
        <dbReference type="ARBA" id="ARBA00022723"/>
    </source>
</evidence>
<sequence length="134" mass="14842">MAVALISSERSKDPVTQVGACIVSPEKRILGIGYNGMPNGCSDDEMPWGKGDPNPLHNKKLFVCHAEMNCIINKVSNDVRGCQMYVSLYPCNNCAKIIIQSGIKEVVYYEDKNIHKDEAKASSYMFQKAGIIVR</sequence>
<dbReference type="CDD" id="cd01286">
    <property type="entry name" value="deoxycytidylate_deaminase"/>
    <property type="match status" value="1"/>
</dbReference>
<dbReference type="GO" id="GO:0006220">
    <property type="term" value="P:pyrimidine nucleotide metabolic process"/>
    <property type="evidence" value="ECO:0007669"/>
    <property type="project" value="InterPro"/>
</dbReference>
<protein>
    <recommendedName>
        <fullName evidence="8">dCMP deaminase</fullName>
        <ecNumber evidence="7">3.5.4.12</ecNumber>
    </recommendedName>
    <alternativeName>
        <fullName evidence="8">dCMP deaminase</fullName>
    </alternativeName>
</protein>
<evidence type="ECO:0000256" key="7">
    <source>
        <dbReference type="ARBA" id="ARBA00038938"/>
    </source>
</evidence>
<dbReference type="SUPFAM" id="SSF53927">
    <property type="entry name" value="Cytidine deaminase-like"/>
    <property type="match status" value="1"/>
</dbReference>
<dbReference type="InterPro" id="IPR016193">
    <property type="entry name" value="Cytidine_deaminase-like"/>
</dbReference>
<keyword evidence="3 10" id="KW-0479">Metal-binding</keyword>
<dbReference type="GO" id="GO:0008270">
    <property type="term" value="F:zinc ion binding"/>
    <property type="evidence" value="ECO:0007669"/>
    <property type="project" value="InterPro"/>
</dbReference>
<proteinExistence type="inferred from homology"/>
<evidence type="ECO:0000256" key="4">
    <source>
        <dbReference type="ARBA" id="ARBA00022727"/>
    </source>
</evidence>
<evidence type="ECO:0000313" key="13">
    <source>
        <dbReference type="Proteomes" id="UP001186944"/>
    </source>
</evidence>
<dbReference type="GO" id="GO:0004132">
    <property type="term" value="F:dCMP deaminase activity"/>
    <property type="evidence" value="ECO:0007669"/>
    <property type="project" value="UniProtKB-EC"/>
</dbReference>
<reference evidence="12" key="1">
    <citation type="submission" date="2019-08" db="EMBL/GenBank/DDBJ databases">
        <title>The improved chromosome-level genome for the pearl oyster Pinctada fucata martensii using PacBio sequencing and Hi-C.</title>
        <authorList>
            <person name="Zheng Z."/>
        </authorList>
    </citation>
    <scope>NUCLEOTIDE SEQUENCE</scope>
    <source>
        <strain evidence="12">ZZ-2019</strain>
        <tissue evidence="12">Adductor muscle</tissue>
    </source>
</reference>
<feature type="binding site" evidence="10">
    <location>
        <position position="65"/>
    </location>
    <ligand>
        <name>Zn(2+)</name>
        <dbReference type="ChEBI" id="CHEBI:29105"/>
        <note>catalytic</note>
    </ligand>
</feature>
<evidence type="ECO:0000256" key="1">
    <source>
        <dbReference type="ARBA" id="ARBA00001947"/>
    </source>
</evidence>
<dbReference type="EC" id="3.5.4.12" evidence="7"/>
<dbReference type="InterPro" id="IPR035105">
    <property type="entry name" value="Deoxycytidylate_deaminase_dom"/>
</dbReference>
<dbReference type="InterPro" id="IPR002125">
    <property type="entry name" value="CMP_dCMP_dom"/>
</dbReference>
<evidence type="ECO:0000313" key="12">
    <source>
        <dbReference type="EMBL" id="KAK3100431.1"/>
    </source>
</evidence>
<comment type="caution">
    <text evidence="12">The sequence shown here is derived from an EMBL/GenBank/DDBJ whole genome shotgun (WGS) entry which is preliminary data.</text>
</comment>
<dbReference type="PANTHER" id="PTHR11086:SF18">
    <property type="entry name" value="DEOXYCYTIDYLATE DEAMINASE"/>
    <property type="match status" value="1"/>
</dbReference>
<keyword evidence="5" id="KW-0378">Hydrolase</keyword>
<dbReference type="PROSITE" id="PS51747">
    <property type="entry name" value="CYT_DCMP_DEAMINASES_2"/>
    <property type="match status" value="1"/>
</dbReference>
<dbReference type="Gene3D" id="3.40.140.10">
    <property type="entry name" value="Cytidine Deaminase, domain 2"/>
    <property type="match status" value="1"/>
</dbReference>
<evidence type="ECO:0000256" key="6">
    <source>
        <dbReference type="ARBA" id="ARBA00022833"/>
    </source>
</evidence>
<dbReference type="GO" id="GO:0009165">
    <property type="term" value="P:nucleotide biosynthetic process"/>
    <property type="evidence" value="ECO:0007669"/>
    <property type="project" value="UniProtKB-KW"/>
</dbReference>
<evidence type="ECO:0000256" key="8">
    <source>
        <dbReference type="ARBA" id="ARBA00041763"/>
    </source>
</evidence>
<feature type="binding site" evidence="10">
    <location>
        <position position="94"/>
    </location>
    <ligand>
        <name>Zn(2+)</name>
        <dbReference type="ChEBI" id="CHEBI:29105"/>
        <note>catalytic</note>
    </ligand>
</feature>